<dbReference type="Pfam" id="PF01568">
    <property type="entry name" value="Molydop_binding"/>
    <property type="match status" value="1"/>
</dbReference>
<keyword evidence="13" id="KW-1185">Reference proteome</keyword>
<dbReference type="InterPro" id="IPR041957">
    <property type="entry name" value="CT_Nitrate-R-NapA-like"/>
</dbReference>
<keyword evidence="10" id="KW-0534">Nitrate assimilation</keyword>
<comment type="caution">
    <text evidence="12">The sequence shown here is derived from an EMBL/GenBank/DDBJ whole genome shotgun (WGS) entry which is preliminary data.</text>
</comment>
<dbReference type="PROSITE" id="PS51669">
    <property type="entry name" value="4FE4S_MOW_BIS_MGD"/>
    <property type="match status" value="1"/>
</dbReference>
<dbReference type="Proteomes" id="UP001438953">
    <property type="component" value="Unassembled WGS sequence"/>
</dbReference>
<dbReference type="Gene3D" id="2.20.25.90">
    <property type="entry name" value="ADC-like domains"/>
    <property type="match status" value="1"/>
</dbReference>
<accession>A0ABV1SDP3</accession>
<dbReference type="Gene3D" id="3.40.228.10">
    <property type="entry name" value="Dimethylsulfoxide Reductase, domain 2"/>
    <property type="match status" value="1"/>
</dbReference>
<feature type="domain" description="4Fe-4S Mo/W bis-MGD-type" evidence="11">
    <location>
        <begin position="11"/>
        <end position="66"/>
    </location>
</feature>
<dbReference type="Gene3D" id="3.40.50.740">
    <property type="match status" value="1"/>
</dbReference>
<dbReference type="InterPro" id="IPR007419">
    <property type="entry name" value="BFD-like_2Fe2S-bd_dom"/>
</dbReference>
<reference evidence="12 13" key="1">
    <citation type="submission" date="2024-06" db="EMBL/GenBank/DDBJ databases">
        <title>Thioclava kandeliae sp. nov. from a rhizosphere soil sample of Kandelia candel in a mangrove.</title>
        <authorList>
            <person name="Mu T."/>
        </authorList>
    </citation>
    <scope>NUCLEOTIDE SEQUENCE [LARGE SCALE GENOMIC DNA]</scope>
    <source>
        <strain evidence="12 13">CPCC 100088</strain>
    </source>
</reference>
<dbReference type="Gene3D" id="2.40.40.20">
    <property type="match status" value="1"/>
</dbReference>
<name>A0ABV1SDP3_9RHOB</name>
<comment type="cofactor">
    <cofactor evidence="1">
        <name>Mo-bis(molybdopterin guanine dinucleotide)</name>
        <dbReference type="ChEBI" id="CHEBI:60539"/>
    </cofactor>
</comment>
<keyword evidence="7" id="KW-0560">Oxidoreductase</keyword>
<dbReference type="PANTHER" id="PTHR43105:SF9">
    <property type="entry name" value="NADPH-FE(3+) OXIDOREDUCTASE SUBUNIT ALPHA"/>
    <property type="match status" value="1"/>
</dbReference>
<evidence type="ECO:0000256" key="1">
    <source>
        <dbReference type="ARBA" id="ARBA00001942"/>
    </source>
</evidence>
<evidence type="ECO:0000256" key="7">
    <source>
        <dbReference type="ARBA" id="ARBA00023002"/>
    </source>
</evidence>
<dbReference type="InterPro" id="IPR050123">
    <property type="entry name" value="Prok_molybdopt-oxidoreductase"/>
</dbReference>
<dbReference type="SUPFAM" id="SSF53706">
    <property type="entry name" value="Formate dehydrogenase/DMSO reductase, domains 1-3"/>
    <property type="match status" value="1"/>
</dbReference>
<evidence type="ECO:0000313" key="13">
    <source>
        <dbReference type="Proteomes" id="UP001438953"/>
    </source>
</evidence>
<organism evidence="12 13">
    <name type="scientific">Thioclava kandeliae</name>
    <dbReference type="NCBI Taxonomy" id="3070818"/>
    <lineage>
        <taxon>Bacteria</taxon>
        <taxon>Pseudomonadati</taxon>
        <taxon>Pseudomonadota</taxon>
        <taxon>Alphaproteobacteria</taxon>
        <taxon>Rhodobacterales</taxon>
        <taxon>Paracoccaceae</taxon>
        <taxon>Thioclava</taxon>
    </lineage>
</organism>
<keyword evidence="9" id="KW-0411">Iron-sulfur</keyword>
<sequence length="881" mass="95074">MKDTHLSLNDTPWTRSTCAYCGVGCGVLLRNTALGLEVKGDPDHPANKGRLCSKGSALAETVGLEGRLLAPEIHGRPADWDQALDLVATRFKETIAAHGPDSVAFYVSGQLLTEDYYLVNKLAKGFIGTANIDTNSRLCMASTVAGHKRAFGTDTVPGTYDDLEEADLIVLTGSNLAWCHPVLYQRIMAAKAARPEMKIIVIDPRRTASCDQAELHLALKPGTDVALFNSLLAEIARRGAVDPKFEPHIAGLDEAVGNAEMDDPAVTGLSPEEIARFHDLWIGTQKVVTIFSQGVNQSSAGADKVNAILNCHLATGRIGLPGCGPFSVTGQPNAMGGREVGGLANMLACHLDLENADHRAAVRSFWDAPEMPVAAGLKAVDMFRAIGEGKIKAVWIIHTNPVVSMPDADRVAEALKGCDFVVVSDVTRATDTARLAHVLLPAAGWGEKNGTVTNSDRTISRQRPALPIPGEAREDWRQIAEVGRRMGWPRAFDYEHPAEIFREYAALSHVAARFGRDFDISGFESLSQSDYDALEPTRWPVSATRQGGRFFADGTFFTPDGRARALAVTYRAPAAKTEKRYPLRLNTGRIRDQWHTMTRTGKTARLSAHLGEPFVEIHPEDAAAKGIKPADLVRLTSPTGQGIFRALITEATRKGDVFAPIHWTGETAPSARVDALVASVTDPVSGQPESKAAVVRADRFEADWYGFAISQKPMRAECDYQAYAPTQAGYRAELAGSRRPADWEAWARALFGLPEGPVQILRDEARGMIRMAFHQNGVLQAALFVSREPVAVMRDYLTTLPGQSAPQALSGRAPEDRPDPGPIICACFNVGMNTILEAITSQNLMSVEAIGAALQAGTNCGSCRSELAGLLAKAEIPKLRA</sequence>
<dbReference type="SMART" id="SM00926">
    <property type="entry name" value="Molybdop_Fe4S4"/>
    <property type="match status" value="1"/>
</dbReference>
<comment type="similarity">
    <text evidence="3">Belongs to the prokaryotic molybdopterin-containing oxidoreductase family. NasA/NapA/NarB subfamily.</text>
</comment>
<dbReference type="SUPFAM" id="SSF50692">
    <property type="entry name" value="ADC-like"/>
    <property type="match status" value="1"/>
</dbReference>
<evidence type="ECO:0000256" key="4">
    <source>
        <dbReference type="ARBA" id="ARBA00022485"/>
    </source>
</evidence>
<gene>
    <name evidence="12" type="ORF">VSX56_04555</name>
</gene>
<evidence type="ECO:0000256" key="10">
    <source>
        <dbReference type="ARBA" id="ARBA00023063"/>
    </source>
</evidence>
<keyword evidence="8" id="KW-0408">Iron</keyword>
<dbReference type="Pfam" id="PF00384">
    <property type="entry name" value="Molybdopterin"/>
    <property type="match status" value="1"/>
</dbReference>
<dbReference type="Pfam" id="PF04324">
    <property type="entry name" value="Fer2_BFD"/>
    <property type="match status" value="1"/>
</dbReference>
<evidence type="ECO:0000256" key="3">
    <source>
        <dbReference type="ARBA" id="ARBA00008747"/>
    </source>
</evidence>
<evidence type="ECO:0000256" key="6">
    <source>
        <dbReference type="ARBA" id="ARBA00022723"/>
    </source>
</evidence>
<evidence type="ECO:0000259" key="11">
    <source>
        <dbReference type="PROSITE" id="PS51669"/>
    </source>
</evidence>
<keyword evidence="6" id="KW-0479">Metal-binding</keyword>
<keyword evidence="4" id="KW-0004">4Fe-4S</keyword>
<evidence type="ECO:0000256" key="9">
    <source>
        <dbReference type="ARBA" id="ARBA00023014"/>
    </source>
</evidence>
<dbReference type="InterPro" id="IPR006657">
    <property type="entry name" value="MoPterin_dinucl-bd_dom"/>
</dbReference>
<evidence type="ECO:0000256" key="5">
    <source>
        <dbReference type="ARBA" id="ARBA00022505"/>
    </source>
</evidence>
<dbReference type="CDD" id="cd02791">
    <property type="entry name" value="MopB_CT_Nitrate-R-NapA-like"/>
    <property type="match status" value="1"/>
</dbReference>
<dbReference type="InterPro" id="IPR006963">
    <property type="entry name" value="Mopterin_OxRdtase_4Fe-4S_dom"/>
</dbReference>
<dbReference type="InterPro" id="IPR041854">
    <property type="entry name" value="BFD-like_2Fe2S-bd_dom_sf"/>
</dbReference>
<proteinExistence type="inferred from homology"/>
<dbReference type="RefSeq" id="WP_350935148.1">
    <property type="nucleotide sequence ID" value="NZ_JAYWLC010000002.1"/>
</dbReference>
<keyword evidence="5" id="KW-0500">Molybdenum</keyword>
<evidence type="ECO:0000256" key="2">
    <source>
        <dbReference type="ARBA" id="ARBA00001966"/>
    </source>
</evidence>
<dbReference type="InterPro" id="IPR009010">
    <property type="entry name" value="Asp_de-COase-like_dom_sf"/>
</dbReference>
<dbReference type="InterPro" id="IPR006656">
    <property type="entry name" value="Mopterin_OxRdtase"/>
</dbReference>
<dbReference type="CDD" id="cd02754">
    <property type="entry name" value="MopB_Nitrate-R-NapA-like"/>
    <property type="match status" value="1"/>
</dbReference>
<dbReference type="PANTHER" id="PTHR43105">
    <property type="entry name" value="RESPIRATORY NITRATE REDUCTASE"/>
    <property type="match status" value="1"/>
</dbReference>
<evidence type="ECO:0000256" key="8">
    <source>
        <dbReference type="ARBA" id="ARBA00023004"/>
    </source>
</evidence>
<evidence type="ECO:0000313" key="12">
    <source>
        <dbReference type="EMBL" id="MER5171040.1"/>
    </source>
</evidence>
<dbReference type="EMBL" id="JAYWLC010000002">
    <property type="protein sequence ID" value="MER5171040.1"/>
    <property type="molecule type" value="Genomic_DNA"/>
</dbReference>
<dbReference type="Pfam" id="PF04879">
    <property type="entry name" value="Molybdop_Fe4S4"/>
    <property type="match status" value="1"/>
</dbReference>
<protein>
    <submittedName>
        <fullName evidence="12">Molybdopterin-dependent oxidoreductase</fullName>
    </submittedName>
</protein>
<dbReference type="Gene3D" id="1.10.10.1100">
    <property type="entry name" value="BFD-like [2Fe-2S]-binding domain"/>
    <property type="match status" value="1"/>
</dbReference>
<comment type="cofactor">
    <cofactor evidence="2">
        <name>[4Fe-4S] cluster</name>
        <dbReference type="ChEBI" id="CHEBI:49883"/>
    </cofactor>
</comment>